<feature type="transmembrane region" description="Helical" evidence="1">
    <location>
        <begin position="12"/>
        <end position="30"/>
    </location>
</feature>
<dbReference type="InterPro" id="IPR007349">
    <property type="entry name" value="DUF418"/>
</dbReference>
<evidence type="ECO:0000259" key="2">
    <source>
        <dbReference type="Pfam" id="PF04235"/>
    </source>
</evidence>
<evidence type="ECO:0000313" key="6">
    <source>
        <dbReference type="EMBL" id="RHM99867.1"/>
    </source>
</evidence>
<dbReference type="PANTHER" id="PTHR30590">
    <property type="entry name" value="INNER MEMBRANE PROTEIN"/>
    <property type="match status" value="1"/>
</dbReference>
<dbReference type="EMBL" id="QRUY01000054">
    <property type="protein sequence ID" value="RGS02488.1"/>
    <property type="molecule type" value="Genomic_DNA"/>
</dbReference>
<evidence type="ECO:0000313" key="5">
    <source>
        <dbReference type="EMBL" id="RGS02488.1"/>
    </source>
</evidence>
<dbReference type="RefSeq" id="WP_117671156.1">
    <property type="nucleotide sequence ID" value="NZ_CABOGR010000006.1"/>
</dbReference>
<feature type="transmembrane region" description="Helical" evidence="1">
    <location>
        <begin position="244"/>
        <end position="266"/>
    </location>
</feature>
<feature type="transmembrane region" description="Helical" evidence="1">
    <location>
        <begin position="205"/>
        <end position="224"/>
    </location>
</feature>
<feature type="domain" description="DUF418" evidence="2">
    <location>
        <begin position="239"/>
        <end position="389"/>
    </location>
</feature>
<reference evidence="7 8" key="1">
    <citation type="submission" date="2018-08" db="EMBL/GenBank/DDBJ databases">
        <title>A genome reference for cultivated species of the human gut microbiota.</title>
        <authorList>
            <person name="Zou Y."/>
            <person name="Xue W."/>
            <person name="Luo G."/>
        </authorList>
    </citation>
    <scope>NUCLEOTIDE SEQUENCE [LARGE SCALE GENOMIC DNA]</scope>
    <source>
        <strain evidence="5 10">AF24-16AC</strain>
        <strain evidence="6 9">AF31-28B-AC</strain>
        <strain evidence="4 7">OM08-14</strain>
        <strain evidence="3 8">TF10-3AC</strain>
    </source>
</reference>
<dbReference type="PANTHER" id="PTHR30590:SF2">
    <property type="entry name" value="INNER MEMBRANE PROTEIN"/>
    <property type="match status" value="1"/>
</dbReference>
<organism evidence="4 7">
    <name type="scientific">Phocaeicola plebeius</name>
    <dbReference type="NCBI Taxonomy" id="310297"/>
    <lineage>
        <taxon>Bacteria</taxon>
        <taxon>Pseudomonadati</taxon>
        <taxon>Bacteroidota</taxon>
        <taxon>Bacteroidia</taxon>
        <taxon>Bacteroidales</taxon>
        <taxon>Bacteroidaceae</taxon>
        <taxon>Phocaeicola</taxon>
    </lineage>
</organism>
<dbReference type="Pfam" id="PF04235">
    <property type="entry name" value="DUF418"/>
    <property type="match status" value="1"/>
</dbReference>
<comment type="caution">
    <text evidence="4">The sequence shown here is derived from an EMBL/GenBank/DDBJ whole genome shotgun (WGS) entry which is preliminary data.</text>
</comment>
<dbReference type="EMBL" id="QSTF01000023">
    <property type="protein sequence ID" value="RGM39241.1"/>
    <property type="molecule type" value="Genomic_DNA"/>
</dbReference>
<name>A0A3E4WAJ1_9BACT</name>
<evidence type="ECO:0000313" key="4">
    <source>
        <dbReference type="EMBL" id="RGM39241.1"/>
    </source>
</evidence>
<feature type="transmembrane region" description="Helical" evidence="1">
    <location>
        <begin position="351"/>
        <end position="371"/>
    </location>
</feature>
<evidence type="ECO:0000313" key="9">
    <source>
        <dbReference type="Proteomes" id="UP000285109"/>
    </source>
</evidence>
<accession>A0A3E4WAJ1</accession>
<dbReference type="Proteomes" id="UP000285109">
    <property type="component" value="Unassembled WGS sequence"/>
</dbReference>
<evidence type="ECO:0000313" key="8">
    <source>
        <dbReference type="Proteomes" id="UP000260862"/>
    </source>
</evidence>
<keyword evidence="1" id="KW-1133">Transmembrane helix</keyword>
<dbReference type="STRING" id="310297.BHV76_04580"/>
<evidence type="ECO:0000313" key="3">
    <source>
        <dbReference type="EMBL" id="RGK57117.1"/>
    </source>
</evidence>
<dbReference type="Proteomes" id="UP000260780">
    <property type="component" value="Unassembled WGS sequence"/>
</dbReference>
<dbReference type="Proteomes" id="UP000260862">
    <property type="component" value="Unassembled WGS sequence"/>
</dbReference>
<dbReference type="EMBL" id="QSQT01000006">
    <property type="protein sequence ID" value="RGK57117.1"/>
    <property type="molecule type" value="Genomic_DNA"/>
</dbReference>
<dbReference type="EMBL" id="QRQK01000004">
    <property type="protein sequence ID" value="RHM99867.1"/>
    <property type="molecule type" value="Genomic_DNA"/>
</dbReference>
<protein>
    <submittedName>
        <fullName evidence="4">DUF418 domain-containing protein</fullName>
    </submittedName>
</protein>
<evidence type="ECO:0000256" key="1">
    <source>
        <dbReference type="SAM" id="Phobius"/>
    </source>
</evidence>
<dbReference type="Proteomes" id="UP000285750">
    <property type="component" value="Unassembled WGS sequence"/>
</dbReference>
<keyword evidence="1" id="KW-0812">Transmembrane</keyword>
<dbReference type="InterPro" id="IPR052529">
    <property type="entry name" value="Bact_Transport_Assoc"/>
</dbReference>
<evidence type="ECO:0000313" key="10">
    <source>
        <dbReference type="Proteomes" id="UP000285750"/>
    </source>
</evidence>
<feature type="transmembrane region" description="Helical" evidence="1">
    <location>
        <begin position="56"/>
        <end position="79"/>
    </location>
</feature>
<feature type="transmembrane region" description="Helical" evidence="1">
    <location>
        <begin position="99"/>
        <end position="127"/>
    </location>
</feature>
<sequence>MENIQKKERILAIDALRGFAVMGIILLHNIEHFNFYSFPETTSPVLGALDKSLWDMLFFMFSGKAYAIFALLFGFTFYLQSRGSEKRGEDFKNRYMWRLLLLLGFGFVNSLFFPGEILVLYAILGFILVPVRHWSNKGLLILALILMLQPVEWLKVLCGFVNPEYAPKQMIFSLGNVYPQLGGESWWEMVKVNFTIGQLASLNWAWCYGRVFQTCSLFILGLWIGRVGYFDSSSEAALTKARTFWTYVLCFSLPLAVIFYFLKGFIFSIASQPLMLDSLKTIFNSWYNFCFMLAIVSAFLLLYWMGKGRILKILVPYGRMSLTDYIMQSVIGSFLYFGYGLALHKSCGTTLSLLVGIVFFLAQLAFAHWWFRHFKRGPLETIWHRLTWLGKTNR</sequence>
<keyword evidence="1" id="KW-0472">Membrane</keyword>
<feature type="transmembrane region" description="Helical" evidence="1">
    <location>
        <begin position="286"/>
        <end position="305"/>
    </location>
</feature>
<dbReference type="AlphaFoldDB" id="A0A3E4WAJ1"/>
<proteinExistence type="predicted"/>
<evidence type="ECO:0000313" key="7">
    <source>
        <dbReference type="Proteomes" id="UP000260780"/>
    </source>
</evidence>
<keyword evidence="8" id="KW-1185">Reference proteome</keyword>
<gene>
    <name evidence="5" type="ORF">DWY14_16035</name>
    <name evidence="6" type="ORF">DWZ34_03440</name>
    <name evidence="4" type="ORF">DXC17_09500</name>
    <name evidence="3" type="ORF">DXD04_04130</name>
</gene>
<feature type="transmembrane region" description="Helical" evidence="1">
    <location>
        <begin position="325"/>
        <end position="344"/>
    </location>
</feature>
<feature type="transmembrane region" description="Helical" evidence="1">
    <location>
        <begin position="139"/>
        <end position="161"/>
    </location>
</feature>